<dbReference type="AlphaFoldDB" id="A0A2P2NLG3"/>
<accession>A0A2P2NLG3</accession>
<reference evidence="2" key="1">
    <citation type="submission" date="2018-02" db="EMBL/GenBank/DDBJ databases">
        <title>Rhizophora mucronata_Transcriptome.</title>
        <authorList>
            <person name="Meera S.P."/>
            <person name="Sreeshan A."/>
            <person name="Augustine A."/>
        </authorList>
    </citation>
    <scope>NUCLEOTIDE SEQUENCE</scope>
    <source>
        <tissue evidence="2">Leaf</tissue>
    </source>
</reference>
<evidence type="ECO:0000313" key="2">
    <source>
        <dbReference type="EMBL" id="MBX43303.1"/>
    </source>
</evidence>
<feature type="transmembrane region" description="Helical" evidence="1">
    <location>
        <begin position="12"/>
        <end position="34"/>
    </location>
</feature>
<sequence length="35" mass="4409">MFRRTILFKCDYLMPITIISLKFTFKTCFFLFFFE</sequence>
<keyword evidence="1" id="KW-0472">Membrane</keyword>
<proteinExistence type="predicted"/>
<evidence type="ECO:0000256" key="1">
    <source>
        <dbReference type="SAM" id="Phobius"/>
    </source>
</evidence>
<dbReference type="EMBL" id="GGEC01062819">
    <property type="protein sequence ID" value="MBX43303.1"/>
    <property type="molecule type" value="Transcribed_RNA"/>
</dbReference>
<name>A0A2P2NLG3_RHIMU</name>
<organism evidence="2">
    <name type="scientific">Rhizophora mucronata</name>
    <name type="common">Asiatic mangrove</name>
    <dbReference type="NCBI Taxonomy" id="61149"/>
    <lineage>
        <taxon>Eukaryota</taxon>
        <taxon>Viridiplantae</taxon>
        <taxon>Streptophyta</taxon>
        <taxon>Embryophyta</taxon>
        <taxon>Tracheophyta</taxon>
        <taxon>Spermatophyta</taxon>
        <taxon>Magnoliopsida</taxon>
        <taxon>eudicotyledons</taxon>
        <taxon>Gunneridae</taxon>
        <taxon>Pentapetalae</taxon>
        <taxon>rosids</taxon>
        <taxon>fabids</taxon>
        <taxon>Malpighiales</taxon>
        <taxon>Rhizophoraceae</taxon>
        <taxon>Rhizophora</taxon>
    </lineage>
</organism>
<keyword evidence="1" id="KW-1133">Transmembrane helix</keyword>
<keyword evidence="1" id="KW-0812">Transmembrane</keyword>
<protein>
    <submittedName>
        <fullName evidence="2">Uncharacterized protein</fullName>
    </submittedName>
</protein>